<evidence type="ECO:0008006" key="4">
    <source>
        <dbReference type="Google" id="ProtNLM"/>
    </source>
</evidence>
<dbReference type="AlphaFoldDB" id="A0A3M8PBY5"/>
<evidence type="ECO:0000313" key="3">
    <source>
        <dbReference type="Proteomes" id="UP000275473"/>
    </source>
</evidence>
<gene>
    <name evidence="2" type="ORF">EEX84_02410</name>
</gene>
<feature type="signal peptide" evidence="1">
    <location>
        <begin position="1"/>
        <end position="19"/>
    </location>
</feature>
<feature type="chain" id="PRO_5039604825" description="DUF3221 domain-containing protein" evidence="1">
    <location>
        <begin position="20"/>
        <end position="102"/>
    </location>
</feature>
<dbReference type="Proteomes" id="UP000275473">
    <property type="component" value="Unassembled WGS sequence"/>
</dbReference>
<proteinExistence type="predicted"/>
<evidence type="ECO:0000256" key="1">
    <source>
        <dbReference type="SAM" id="SignalP"/>
    </source>
</evidence>
<keyword evidence="3" id="KW-1185">Reference proteome</keyword>
<dbReference type="PROSITE" id="PS51257">
    <property type="entry name" value="PROKAR_LIPOPROTEIN"/>
    <property type="match status" value="1"/>
</dbReference>
<evidence type="ECO:0000313" key="2">
    <source>
        <dbReference type="EMBL" id="RNF41219.1"/>
    </source>
</evidence>
<comment type="caution">
    <text evidence="2">The sequence shown here is derived from an EMBL/GenBank/DDBJ whole genome shotgun (WGS) entry which is preliminary data.</text>
</comment>
<reference evidence="2 3" key="1">
    <citation type="journal article" date="2018" name="Int. J. Syst. Evol. Microbiol.">
        <title>Planococcus salinus sp. nov., a moderately halophilic bacterium isolated from a saline-alkali soil.</title>
        <authorList>
            <person name="Gan L."/>
        </authorList>
    </citation>
    <scope>NUCLEOTIDE SEQUENCE [LARGE SCALE GENOMIC DNA]</scope>
    <source>
        <strain evidence="2 3">LCB217</strain>
    </source>
</reference>
<accession>A0A3M8PBY5</accession>
<name>A0A3M8PBY5_9BACL</name>
<keyword evidence="1" id="KW-0732">Signal</keyword>
<protein>
    <recommendedName>
        <fullName evidence="4">DUF3221 domain-containing protein</fullName>
    </recommendedName>
</protein>
<organism evidence="2 3">
    <name type="scientific">Planococcus salinus</name>
    <dbReference type="NCBI Taxonomy" id="1848460"/>
    <lineage>
        <taxon>Bacteria</taxon>
        <taxon>Bacillati</taxon>
        <taxon>Bacillota</taxon>
        <taxon>Bacilli</taxon>
        <taxon>Bacillales</taxon>
        <taxon>Caryophanaceae</taxon>
        <taxon>Planococcus</taxon>
    </lineage>
</organism>
<dbReference type="RefSeq" id="WP_123163966.1">
    <property type="nucleotide sequence ID" value="NZ_RIAX01000001.1"/>
</dbReference>
<dbReference type="OrthoDB" id="9899261at2"/>
<dbReference type="EMBL" id="RIAX01000001">
    <property type="protein sequence ID" value="RNF41219.1"/>
    <property type="molecule type" value="Genomic_DNA"/>
</dbReference>
<sequence>MKIMRLVLMLLLFTLVLYGCDQPTNDVGEVKVYTELGEFVGIIESESFMVEIKLEGEIIKFDTTSMIWGEIKELEKGEKVKVTFSVPQNFAGHHFLEKIEPI</sequence>